<dbReference type="Gene3D" id="3.90.110.10">
    <property type="entry name" value="Lactate dehydrogenase/glycoside hydrolase, family 4, C-terminal"/>
    <property type="match status" value="1"/>
</dbReference>
<dbReference type="InterPro" id="IPR018177">
    <property type="entry name" value="L-lactate_DH_AS"/>
</dbReference>
<dbReference type="InterPro" id="IPR015955">
    <property type="entry name" value="Lactate_DH/Glyco_Ohase_4_C"/>
</dbReference>
<dbReference type="FunFam" id="3.40.50.720:FF:000018">
    <property type="entry name" value="Malate dehydrogenase"/>
    <property type="match status" value="1"/>
</dbReference>
<evidence type="ECO:0000256" key="3">
    <source>
        <dbReference type="RuleBase" id="RU003369"/>
    </source>
</evidence>
<dbReference type="InterPro" id="IPR036291">
    <property type="entry name" value="NAD(P)-bd_dom_sf"/>
</dbReference>
<reference evidence="6 7" key="1">
    <citation type="submission" date="2019-11" db="EMBL/GenBank/DDBJ databases">
        <title>Winogradskyella ouciana sp. nov., isolated from the hadal seawater of the Mariana Trench.</title>
        <authorList>
            <person name="Liu R."/>
        </authorList>
    </citation>
    <scope>NUCLEOTIDE SEQUENCE [LARGE SCALE GENOMIC DNA]</scope>
    <source>
        <strain evidence="6 7">ZXX205</strain>
    </source>
</reference>
<dbReference type="EMBL" id="WJYA01000018">
    <property type="protein sequence ID" value="MTE28332.1"/>
    <property type="molecule type" value="Genomic_DNA"/>
</dbReference>
<dbReference type="GO" id="GO:0004459">
    <property type="term" value="F:L-lactate dehydrogenase (NAD+) activity"/>
    <property type="evidence" value="ECO:0007669"/>
    <property type="project" value="InterPro"/>
</dbReference>
<dbReference type="Proteomes" id="UP000447545">
    <property type="component" value="Unassembled WGS sequence"/>
</dbReference>
<dbReference type="InterPro" id="IPR022383">
    <property type="entry name" value="Lactate/malate_DH_C"/>
</dbReference>
<name>A0A7K1GG93_9FLAO</name>
<dbReference type="AlphaFoldDB" id="A0A7K1GG93"/>
<evidence type="ECO:0000256" key="2">
    <source>
        <dbReference type="ARBA" id="ARBA00023027"/>
    </source>
</evidence>
<keyword evidence="1 3" id="KW-0560">Oxidoreductase</keyword>
<sequence length="206" mass="22481">MINKIFFIINNIHNGAVGSSYAFSLVNQSIVDELVIIDLDTEKVRGDVMDLKHATPYSPTTVRVKAGEYSDCHDADLVVICAGAAQKPGETRLDLVSKNLKIFKSIVGEVMASKFDGIFLVATNPVDILAYATWKFSGLPKERVIGSGTILDSARFRLLLSEAFDVAPRSVDAQIIGEHGDTELPVWSHANIAGQPLKTLLEQRPE</sequence>
<dbReference type="InterPro" id="IPR001557">
    <property type="entry name" value="L-lactate/malate_DH"/>
</dbReference>
<organism evidence="6 7">
    <name type="scientific">Winogradskyella ouciana</name>
    <dbReference type="NCBI Taxonomy" id="2608631"/>
    <lineage>
        <taxon>Bacteria</taxon>
        <taxon>Pseudomonadati</taxon>
        <taxon>Bacteroidota</taxon>
        <taxon>Flavobacteriia</taxon>
        <taxon>Flavobacteriales</taxon>
        <taxon>Flavobacteriaceae</taxon>
        <taxon>Winogradskyella</taxon>
    </lineage>
</organism>
<keyword evidence="7" id="KW-1185">Reference proteome</keyword>
<evidence type="ECO:0000256" key="1">
    <source>
        <dbReference type="ARBA" id="ARBA00023002"/>
    </source>
</evidence>
<gene>
    <name evidence="6" type="ORF">F1003_15475</name>
</gene>
<dbReference type="SUPFAM" id="SSF56327">
    <property type="entry name" value="LDH C-terminal domain-like"/>
    <property type="match status" value="1"/>
</dbReference>
<proteinExistence type="inferred from homology"/>
<dbReference type="PANTHER" id="PTHR43128">
    <property type="entry name" value="L-2-HYDROXYCARBOXYLATE DEHYDROGENASE (NAD(P)(+))"/>
    <property type="match status" value="1"/>
</dbReference>
<evidence type="ECO:0000259" key="4">
    <source>
        <dbReference type="Pfam" id="PF00056"/>
    </source>
</evidence>
<dbReference type="PROSITE" id="PS00064">
    <property type="entry name" value="L_LDH"/>
    <property type="match status" value="1"/>
</dbReference>
<protein>
    <submittedName>
        <fullName evidence="6">L-lactate dehydrogenase</fullName>
    </submittedName>
</protein>
<dbReference type="SUPFAM" id="SSF51735">
    <property type="entry name" value="NAD(P)-binding Rossmann-fold domains"/>
    <property type="match status" value="1"/>
</dbReference>
<keyword evidence="2" id="KW-0520">NAD</keyword>
<feature type="non-terminal residue" evidence="6">
    <location>
        <position position="206"/>
    </location>
</feature>
<dbReference type="InterPro" id="IPR001236">
    <property type="entry name" value="Lactate/malate_DH_N"/>
</dbReference>
<dbReference type="PANTHER" id="PTHR43128:SF16">
    <property type="entry name" value="L-LACTATE DEHYDROGENASE"/>
    <property type="match status" value="1"/>
</dbReference>
<feature type="domain" description="Lactate/malate dehydrogenase N-terminal" evidence="4">
    <location>
        <begin position="15"/>
        <end position="146"/>
    </location>
</feature>
<evidence type="ECO:0000313" key="7">
    <source>
        <dbReference type="Proteomes" id="UP000447545"/>
    </source>
</evidence>
<accession>A0A7K1GG93</accession>
<evidence type="ECO:0000313" key="6">
    <source>
        <dbReference type="EMBL" id="MTE28332.1"/>
    </source>
</evidence>
<comment type="similarity">
    <text evidence="3">Belongs to the LDH/MDH superfamily.</text>
</comment>
<dbReference type="Pfam" id="PF00056">
    <property type="entry name" value="Ldh_1_N"/>
    <property type="match status" value="1"/>
</dbReference>
<dbReference type="PRINTS" id="PR00086">
    <property type="entry name" value="LLDHDRGNASE"/>
</dbReference>
<comment type="caution">
    <text evidence="6">The sequence shown here is derived from an EMBL/GenBank/DDBJ whole genome shotgun (WGS) entry which is preliminary data.</text>
</comment>
<feature type="domain" description="Lactate/malate dehydrogenase C-terminal" evidence="5">
    <location>
        <begin position="149"/>
        <end position="202"/>
    </location>
</feature>
<dbReference type="Pfam" id="PF02866">
    <property type="entry name" value="Ldh_1_C"/>
    <property type="match status" value="1"/>
</dbReference>
<dbReference type="GO" id="GO:0006089">
    <property type="term" value="P:lactate metabolic process"/>
    <property type="evidence" value="ECO:0007669"/>
    <property type="project" value="TreeGrafter"/>
</dbReference>
<evidence type="ECO:0000259" key="5">
    <source>
        <dbReference type="Pfam" id="PF02866"/>
    </source>
</evidence>
<dbReference type="Gene3D" id="3.40.50.720">
    <property type="entry name" value="NAD(P)-binding Rossmann-like Domain"/>
    <property type="match status" value="1"/>
</dbReference>